<feature type="signal peptide" evidence="5">
    <location>
        <begin position="1"/>
        <end position="20"/>
    </location>
</feature>
<evidence type="ECO:0000259" key="6">
    <source>
        <dbReference type="Pfam" id="PF13407"/>
    </source>
</evidence>
<evidence type="ECO:0000256" key="4">
    <source>
        <dbReference type="SAM" id="MobiDB-lite"/>
    </source>
</evidence>
<dbReference type="PANTHER" id="PTHR46847:SF1">
    <property type="entry name" value="D-ALLOSE-BINDING PERIPLASMIC PROTEIN-RELATED"/>
    <property type="match status" value="1"/>
</dbReference>
<comment type="subcellular location">
    <subcellularLocation>
        <location evidence="1">Cell envelope</location>
    </subcellularLocation>
</comment>
<dbReference type="RefSeq" id="WP_055173480.1">
    <property type="nucleotide sequence ID" value="NZ_CZBX01000017.1"/>
</dbReference>
<name>A0A175AAC2_9FIRM</name>
<dbReference type="GO" id="GO:0030246">
    <property type="term" value="F:carbohydrate binding"/>
    <property type="evidence" value="ECO:0007669"/>
    <property type="project" value="UniProtKB-ARBA"/>
</dbReference>
<evidence type="ECO:0000256" key="2">
    <source>
        <dbReference type="ARBA" id="ARBA00007639"/>
    </source>
</evidence>
<proteinExistence type="inferred from homology"/>
<feature type="chain" id="PRO_5038596673" evidence="5">
    <location>
        <begin position="21"/>
        <end position="443"/>
    </location>
</feature>
<evidence type="ECO:0000256" key="1">
    <source>
        <dbReference type="ARBA" id="ARBA00004196"/>
    </source>
</evidence>
<keyword evidence="3 5" id="KW-0732">Signal</keyword>
<evidence type="ECO:0000313" key="7">
    <source>
        <dbReference type="EMBL" id="CUQ92801.1"/>
    </source>
</evidence>
<dbReference type="AlphaFoldDB" id="A0A175AAC2"/>
<dbReference type="GO" id="GO:0030313">
    <property type="term" value="C:cell envelope"/>
    <property type="evidence" value="ECO:0007669"/>
    <property type="project" value="UniProtKB-SubCell"/>
</dbReference>
<feature type="region of interest" description="Disordered" evidence="4">
    <location>
        <begin position="262"/>
        <end position="312"/>
    </location>
</feature>
<feature type="domain" description="Periplasmic binding protein" evidence="6">
    <location>
        <begin position="296"/>
        <end position="409"/>
    </location>
</feature>
<comment type="similarity">
    <text evidence="2">Belongs to the bacterial solute-binding protein 2 family.</text>
</comment>
<gene>
    <name evidence="7" type="ORF">ERS852502_02711</name>
</gene>
<reference evidence="7 8" key="1">
    <citation type="submission" date="2015-09" db="EMBL/GenBank/DDBJ databases">
        <authorList>
            <consortium name="Pathogen Informatics"/>
        </authorList>
    </citation>
    <scope>NUCLEOTIDE SEQUENCE [LARGE SCALE GENOMIC DNA]</scope>
    <source>
        <strain evidence="7 8">2789STDY5834889</strain>
    </source>
</reference>
<dbReference type="Pfam" id="PF13407">
    <property type="entry name" value="Peripla_BP_4"/>
    <property type="match status" value="2"/>
</dbReference>
<dbReference type="Gene3D" id="3.40.50.2300">
    <property type="match status" value="3"/>
</dbReference>
<dbReference type="SUPFAM" id="SSF53822">
    <property type="entry name" value="Periplasmic binding protein-like I"/>
    <property type="match status" value="1"/>
</dbReference>
<protein>
    <submittedName>
        <fullName evidence="7">D-ribose transporter subunit RbsB</fullName>
    </submittedName>
</protein>
<accession>A0A175AAC2</accession>
<feature type="domain" description="Periplasmic binding protein" evidence="6">
    <location>
        <begin position="68"/>
        <end position="239"/>
    </location>
</feature>
<dbReference type="PANTHER" id="PTHR46847">
    <property type="entry name" value="D-ALLOSE-BINDING PERIPLASMIC PROTEIN-RELATED"/>
    <property type="match status" value="1"/>
</dbReference>
<sequence length="443" mass="47352">MRKRNVRAVIAAALCMTVLAAGCGKKADDPVFTGDKTEAPVYQANLDAIKSSVYASADNLDLEPGTYISVIGRGSSTPYWNQVKAGVEQAATDLNTALGYSGNDKVKVLYSAPDENDNIDQQVNILDEELARYPDVIAISSVDASACSVQFDLAIENGIPIVAFDSGNSYQNIQSTCKTNNIEAATTGTKNFCEKIGDSGEILLLVHDTVSDTAKEREAGIKNELAANHPNVTVTETIYLDQLEMLKKQIVAEQVGVTPEELAAAEAGEKKEETTGTGDASETIADAASNADSSSADESANETAQEADNELSEKMQQVNDGAAKMSDEDAIRYYMEKHPDLKGCIATNETVTQLAIKTMDQLDAEKHITLVGFDAGKEQVNALKDGKVDGLIVQNPFGMGYATVVAAARTVLEIGNEAEVNTGYVWVTADNMNDDTITPFLYE</sequence>
<dbReference type="EMBL" id="CZBX01000017">
    <property type="protein sequence ID" value="CUQ92801.1"/>
    <property type="molecule type" value="Genomic_DNA"/>
</dbReference>
<evidence type="ECO:0000256" key="3">
    <source>
        <dbReference type="ARBA" id="ARBA00022729"/>
    </source>
</evidence>
<dbReference type="Proteomes" id="UP000078383">
    <property type="component" value="Unassembled WGS sequence"/>
</dbReference>
<dbReference type="InterPro" id="IPR028082">
    <property type="entry name" value="Peripla_BP_I"/>
</dbReference>
<dbReference type="OrthoDB" id="569491at2"/>
<evidence type="ECO:0000256" key="5">
    <source>
        <dbReference type="SAM" id="SignalP"/>
    </source>
</evidence>
<evidence type="ECO:0000313" key="8">
    <source>
        <dbReference type="Proteomes" id="UP000078383"/>
    </source>
</evidence>
<dbReference type="InterPro" id="IPR025997">
    <property type="entry name" value="SBP_2_dom"/>
</dbReference>
<dbReference type="PROSITE" id="PS51257">
    <property type="entry name" value="PROKAR_LIPOPROTEIN"/>
    <property type="match status" value="1"/>
</dbReference>
<feature type="compositionally biased region" description="Low complexity" evidence="4">
    <location>
        <begin position="285"/>
        <end position="302"/>
    </location>
</feature>
<organism evidence="7 8">
    <name type="scientific">[Ruminococcus] torques</name>
    <dbReference type="NCBI Taxonomy" id="33039"/>
    <lineage>
        <taxon>Bacteria</taxon>
        <taxon>Bacillati</taxon>
        <taxon>Bacillota</taxon>
        <taxon>Clostridia</taxon>
        <taxon>Lachnospirales</taxon>
        <taxon>Lachnospiraceae</taxon>
        <taxon>Mediterraneibacter</taxon>
    </lineage>
</organism>